<feature type="compositionally biased region" description="Basic residues" evidence="1">
    <location>
        <begin position="54"/>
        <end position="68"/>
    </location>
</feature>
<gene>
    <name evidence="2" type="ORF">KUF71_026305</name>
</gene>
<proteinExistence type="predicted"/>
<dbReference type="AlphaFoldDB" id="A0AAE1HB87"/>
<keyword evidence="3" id="KW-1185">Reference proteome</keyword>
<name>A0AAE1HB87_9NEOP</name>
<feature type="region of interest" description="Disordered" evidence="1">
    <location>
        <begin position="54"/>
        <end position="143"/>
    </location>
</feature>
<feature type="compositionally biased region" description="Polar residues" evidence="1">
    <location>
        <begin position="81"/>
        <end position="91"/>
    </location>
</feature>
<evidence type="ECO:0000313" key="2">
    <source>
        <dbReference type="EMBL" id="KAK3918085.1"/>
    </source>
</evidence>
<accession>A0AAE1HB87</accession>
<reference evidence="2" key="1">
    <citation type="submission" date="2021-07" db="EMBL/GenBank/DDBJ databases">
        <authorList>
            <person name="Catto M.A."/>
            <person name="Jacobson A."/>
            <person name="Kennedy G."/>
            <person name="Labadie P."/>
            <person name="Hunt B.G."/>
            <person name="Srinivasan R."/>
        </authorList>
    </citation>
    <scope>NUCLEOTIDE SEQUENCE</scope>
    <source>
        <strain evidence="2">PL_HMW_Pooled</strain>
        <tissue evidence="2">Head</tissue>
    </source>
</reference>
<sequence length="143" mass="16072">MTSVDESPEKNESRNTRIPDPIIQDSQDPWISEEELYTEGSSDEDDMALRMKRRAQGAHNKTKTSGAHHLRENKGEFVASGKTQSDTSVKECNSFEEASQADDSFKWRPTQGSMKFKETTEHIDSSSSKDLPPGKFQDSKSLT</sequence>
<evidence type="ECO:0000256" key="1">
    <source>
        <dbReference type="SAM" id="MobiDB-lite"/>
    </source>
</evidence>
<feature type="compositionally biased region" description="Basic and acidic residues" evidence="1">
    <location>
        <begin position="115"/>
        <end position="124"/>
    </location>
</feature>
<dbReference type="EMBL" id="JAHWGI010000870">
    <property type="protein sequence ID" value="KAK3918085.1"/>
    <property type="molecule type" value="Genomic_DNA"/>
</dbReference>
<reference evidence="2" key="2">
    <citation type="journal article" date="2023" name="BMC Genomics">
        <title>Pest status, molecular evolution, and epigenetic factors derived from the genome assembly of Frankliniella fusca, a thysanopteran phytovirus vector.</title>
        <authorList>
            <person name="Catto M.A."/>
            <person name="Labadie P.E."/>
            <person name="Jacobson A.L."/>
            <person name="Kennedy G.G."/>
            <person name="Srinivasan R."/>
            <person name="Hunt B.G."/>
        </authorList>
    </citation>
    <scope>NUCLEOTIDE SEQUENCE</scope>
    <source>
        <strain evidence="2">PL_HMW_Pooled</strain>
    </source>
</reference>
<protein>
    <submittedName>
        <fullName evidence="2">Metalloreductase AIM14</fullName>
    </submittedName>
</protein>
<comment type="caution">
    <text evidence="2">The sequence shown here is derived from an EMBL/GenBank/DDBJ whole genome shotgun (WGS) entry which is preliminary data.</text>
</comment>
<feature type="compositionally biased region" description="Basic and acidic residues" evidence="1">
    <location>
        <begin position="7"/>
        <end position="17"/>
    </location>
</feature>
<dbReference type="Proteomes" id="UP001219518">
    <property type="component" value="Unassembled WGS sequence"/>
</dbReference>
<organism evidence="2 3">
    <name type="scientific">Frankliniella fusca</name>
    <dbReference type="NCBI Taxonomy" id="407009"/>
    <lineage>
        <taxon>Eukaryota</taxon>
        <taxon>Metazoa</taxon>
        <taxon>Ecdysozoa</taxon>
        <taxon>Arthropoda</taxon>
        <taxon>Hexapoda</taxon>
        <taxon>Insecta</taxon>
        <taxon>Pterygota</taxon>
        <taxon>Neoptera</taxon>
        <taxon>Paraneoptera</taxon>
        <taxon>Thysanoptera</taxon>
        <taxon>Terebrantia</taxon>
        <taxon>Thripoidea</taxon>
        <taxon>Thripidae</taxon>
        <taxon>Frankliniella</taxon>
    </lineage>
</organism>
<evidence type="ECO:0000313" key="3">
    <source>
        <dbReference type="Proteomes" id="UP001219518"/>
    </source>
</evidence>
<feature type="region of interest" description="Disordered" evidence="1">
    <location>
        <begin position="1"/>
        <end position="31"/>
    </location>
</feature>